<proteinExistence type="predicted"/>
<gene>
    <name evidence="1" type="ORF">CBM2594_A40908</name>
</gene>
<evidence type="ECO:0000313" key="1">
    <source>
        <dbReference type="EMBL" id="SPC09585.1"/>
    </source>
</evidence>
<dbReference type="AlphaFoldDB" id="A0A7Z7NKR4"/>
<protein>
    <submittedName>
        <fullName evidence="1">Uncharacterized protein</fullName>
    </submittedName>
</protein>
<dbReference type="Proteomes" id="UP000257139">
    <property type="component" value="Chromosome CBM2594_a"/>
</dbReference>
<sequence>MLSLLAARRKKPPLRPLTRLLRLPPLRLLKLRLRLLKPRPLPLLTLRPRLLTPRLRLLTLRLRPPSSNRFFTDKKPAFGPVFVFGTRTRTIPAAGPQARTACHARPSS</sequence>
<accession>A0A7Z7NKR4</accession>
<comment type="caution">
    <text evidence="1">The sequence shown here is derived from an EMBL/GenBank/DDBJ whole genome shotgun (WGS) entry which is preliminary data.</text>
</comment>
<name>A0A7Z7NKR4_9BURK</name>
<evidence type="ECO:0000313" key="2">
    <source>
        <dbReference type="Proteomes" id="UP000257139"/>
    </source>
</evidence>
<reference evidence="1 2" key="1">
    <citation type="submission" date="2018-01" db="EMBL/GenBank/DDBJ databases">
        <authorList>
            <person name="Clerissi C."/>
        </authorList>
    </citation>
    <scope>NUCLEOTIDE SEQUENCE [LARGE SCALE GENOMIC DNA]</scope>
    <source>
        <strain evidence="1">Cupriavidus taiwanensis STM 6021</strain>
    </source>
</reference>
<organism evidence="1 2">
    <name type="scientific">Cupriavidus taiwanensis</name>
    <dbReference type="NCBI Taxonomy" id="164546"/>
    <lineage>
        <taxon>Bacteria</taxon>
        <taxon>Pseudomonadati</taxon>
        <taxon>Pseudomonadota</taxon>
        <taxon>Betaproteobacteria</taxon>
        <taxon>Burkholderiales</taxon>
        <taxon>Burkholderiaceae</taxon>
        <taxon>Cupriavidus</taxon>
    </lineage>
</organism>
<dbReference type="EMBL" id="OGUU01000008">
    <property type="protein sequence ID" value="SPC09585.1"/>
    <property type="molecule type" value="Genomic_DNA"/>
</dbReference>